<feature type="region of interest" description="Disordered" evidence="1">
    <location>
        <begin position="1070"/>
        <end position="1093"/>
    </location>
</feature>
<protein>
    <recommendedName>
        <fullName evidence="4">PHD-type domain-containing protein</fullName>
    </recommendedName>
</protein>
<feature type="region of interest" description="Disordered" evidence="1">
    <location>
        <begin position="385"/>
        <end position="421"/>
    </location>
</feature>
<accession>A0ABQ5RZ16</accession>
<feature type="compositionally biased region" description="Pro residues" evidence="1">
    <location>
        <begin position="794"/>
        <end position="804"/>
    </location>
</feature>
<keyword evidence="3" id="KW-1185">Reference proteome</keyword>
<feature type="region of interest" description="Disordered" evidence="1">
    <location>
        <begin position="1902"/>
        <end position="1922"/>
    </location>
</feature>
<gene>
    <name evidence="2" type="ORF">VaNZ11_005008</name>
</gene>
<feature type="region of interest" description="Disordered" evidence="1">
    <location>
        <begin position="475"/>
        <end position="511"/>
    </location>
</feature>
<feature type="compositionally biased region" description="Basic and acidic residues" evidence="1">
    <location>
        <begin position="2097"/>
        <end position="2107"/>
    </location>
</feature>
<feature type="region of interest" description="Disordered" evidence="1">
    <location>
        <begin position="646"/>
        <end position="759"/>
    </location>
</feature>
<proteinExistence type="predicted"/>
<feature type="region of interest" description="Disordered" evidence="1">
    <location>
        <begin position="1959"/>
        <end position="1980"/>
    </location>
</feature>
<dbReference type="EMBL" id="BSDZ01000013">
    <property type="protein sequence ID" value="GLI62389.1"/>
    <property type="molecule type" value="Genomic_DNA"/>
</dbReference>
<feature type="non-terminal residue" evidence="2">
    <location>
        <position position="3306"/>
    </location>
</feature>
<dbReference type="PANTHER" id="PTHR13361">
    <property type="entry name" value="WW DOMAIN-BINDING PROTEIN 11"/>
    <property type="match status" value="1"/>
</dbReference>
<feature type="compositionally biased region" description="Low complexity" evidence="1">
    <location>
        <begin position="816"/>
        <end position="826"/>
    </location>
</feature>
<feature type="compositionally biased region" description="Low complexity" evidence="1">
    <location>
        <begin position="646"/>
        <end position="683"/>
    </location>
</feature>
<feature type="compositionally biased region" description="Basic and acidic residues" evidence="1">
    <location>
        <begin position="3278"/>
        <end position="3298"/>
    </location>
</feature>
<feature type="compositionally biased region" description="Low complexity" evidence="1">
    <location>
        <begin position="771"/>
        <end position="793"/>
    </location>
</feature>
<feature type="region of interest" description="Disordered" evidence="1">
    <location>
        <begin position="1326"/>
        <end position="1367"/>
    </location>
</feature>
<feature type="compositionally biased region" description="Basic and acidic residues" evidence="1">
    <location>
        <begin position="2134"/>
        <end position="2146"/>
    </location>
</feature>
<feature type="compositionally biased region" description="Pro residues" evidence="1">
    <location>
        <begin position="1206"/>
        <end position="1216"/>
    </location>
</feature>
<feature type="region of interest" description="Disordered" evidence="1">
    <location>
        <begin position="2952"/>
        <end position="2976"/>
    </location>
</feature>
<feature type="region of interest" description="Disordered" evidence="1">
    <location>
        <begin position="2065"/>
        <end position="2119"/>
    </location>
</feature>
<feature type="compositionally biased region" description="Gly residues" evidence="1">
    <location>
        <begin position="1336"/>
        <end position="1355"/>
    </location>
</feature>
<feature type="region of interest" description="Disordered" evidence="1">
    <location>
        <begin position="309"/>
        <end position="335"/>
    </location>
</feature>
<evidence type="ECO:0000313" key="2">
    <source>
        <dbReference type="EMBL" id="GLI62389.1"/>
    </source>
</evidence>
<feature type="region of interest" description="Disordered" evidence="1">
    <location>
        <begin position="1196"/>
        <end position="1236"/>
    </location>
</feature>
<evidence type="ECO:0008006" key="4">
    <source>
        <dbReference type="Google" id="ProtNLM"/>
    </source>
</evidence>
<feature type="compositionally biased region" description="Pro residues" evidence="1">
    <location>
        <begin position="1960"/>
        <end position="1979"/>
    </location>
</feature>
<feature type="compositionally biased region" description="Basic and acidic residues" evidence="1">
    <location>
        <begin position="3259"/>
        <end position="3269"/>
    </location>
</feature>
<feature type="compositionally biased region" description="Low complexity" evidence="1">
    <location>
        <begin position="691"/>
        <end position="727"/>
    </location>
</feature>
<feature type="compositionally biased region" description="Low complexity" evidence="1">
    <location>
        <begin position="475"/>
        <end position="494"/>
    </location>
</feature>
<feature type="compositionally biased region" description="Basic and acidic residues" evidence="1">
    <location>
        <begin position="728"/>
        <end position="740"/>
    </location>
</feature>
<evidence type="ECO:0000313" key="3">
    <source>
        <dbReference type="Proteomes" id="UP001165090"/>
    </source>
</evidence>
<feature type="compositionally biased region" description="Low complexity" evidence="1">
    <location>
        <begin position="1036"/>
        <end position="1047"/>
    </location>
</feature>
<feature type="region of interest" description="Disordered" evidence="1">
    <location>
        <begin position="3248"/>
        <end position="3306"/>
    </location>
</feature>
<dbReference type="Proteomes" id="UP001165090">
    <property type="component" value="Unassembled WGS sequence"/>
</dbReference>
<feature type="compositionally biased region" description="Low complexity" evidence="1">
    <location>
        <begin position="2967"/>
        <end position="2976"/>
    </location>
</feature>
<organism evidence="2 3">
    <name type="scientific">Volvox africanus</name>
    <dbReference type="NCBI Taxonomy" id="51714"/>
    <lineage>
        <taxon>Eukaryota</taxon>
        <taxon>Viridiplantae</taxon>
        <taxon>Chlorophyta</taxon>
        <taxon>core chlorophytes</taxon>
        <taxon>Chlorophyceae</taxon>
        <taxon>CS clade</taxon>
        <taxon>Chlamydomonadales</taxon>
        <taxon>Volvocaceae</taxon>
        <taxon>Volvox</taxon>
    </lineage>
</organism>
<sequence length="3306" mass="335141">MDEFYCRACYNEEDLIACDACGACYHRRCVEAHCCGPPVRQPGSTAPKSNSQRTPYQLPPQFPGHGIDGHRSSAAAALVPNGARPPETVLSSNSDFTRPCLTIASEGFEEAALTSEEECPAHAADWFCPACRCVRCGRACCPIAVERGGNRLAAIQNACEGALGLHRHHGNPAVAANAASLCPPVAATGQHRGDAAQLAMWRVMTTRVIAQKVVPGAGADGRGAAIAAAVAVPPLFLEKCRALAASARSPVELEYRLDTEVALNPNRTPALNWPLQALLEALLPTEPWKGRRVALQLLAAALFKTMHNDKPQQLKRQQLPEEGHSRRPTEPMLKRRRIADGNKGAVAATAAVMATAAATATATVAVTATATVAVTAATVVGTSADAAAREERVTSPGLIPAPPPRPLSAQSMDQPQPAAAASGAAARAAAVAVEKEWQGPHSAAVAVAAAAMPSGLWIREGRGPFLPDRIAATKTSSARSSASASAVKGSSPGALVGRKEQSSSSHPHECSSLRFRNRGAAAAMLTAADGEAGAATIASSAATAAPLQPQVLPARNPGYGGSTGSIPPLPWPHTPHAAMNPAAIFAPAFTAALAAAITTGGGPAGSSLVMMSPGQMVALTAFLHRRTELLKQQLQQLQQQQQQQNQQRQQQQQQPEAQPQQQQQPPQQQQQQPPQQQQQQQPQQPLPQPEAQPQQPVPQQQQQQQPEAQPQQPLPQQQQQQQQQAQPHDVHEPKQPHESRLPSLPPPLSKQQQQQEGMAKIRTLASFPVASCPSAPSQSASQESSAGPVALAPGPAPAPAPVPEPGAKAAEHGRAAAHPSPAVAVSKPRLSVTERLQLVQQRKAQGAARRRGTLRPGSQGQIASVMSLAGASGRMAGMKRPIGSVYVTTQMVDEDLSAFLDTGDCVGSTGASNVNAAGKMGTEAAGTAPLEASAGANPNNTAVPALAAPVEALQPRQSLLIPSLHEEEPLPLLSPVALLPPPLPPLPSSLQPSSSSYKPARNGAPPEWAGVLGSAPEVDTGDLSVRAPNHHHQHQHQQQQHQQREQQSATMASEVLSALALLQALPPPAAAPASPLAAAVPEQPSPSAASHPTASTIVVHETLNPTSTSAVHEIQEAIGNAAANPPHVTLQYDFVCAVRCICCSRPCHVGCLAGGEAAGAEGKWHHQAGNQELAATHGSNPQPLLRPSHLTTLCPNGEVPWVSTAPTPPPPPPSLHRPPGNSGLQRPHNRAGDPHGVVKQNAERQADAVAPAWESSRVPKAVGNGEFICGSECRALMRALQQLRQEGCRRLELDCKGEVLLGPGGRSSSLEWQLVALWPPGGCSSAGVSSVDDDVAGGGGGGGGGGSNGGNGPGGEEAVATGTSSAAGSGAMDLTAAMVYDPRTIQQDLEVCMGVFADGTAAAAVSSPSPSPPPPPVAALDPAWRSAGGLLGGLSWAPATGVNRSDGEGEGEGEGAADARSGRSIQGTERDRNGGGGNGVQLAALLWVEERVGGVVLVHVYGPSLAVVHVPAVHPRFGSYGPNLGALLLCTLESALSHAGVRTVLLGLTPAAAYGVVASRPKLLCKRRGRQPRLSYAEAEARASAAVAAAAATWLDGLGYTPADAAVLTAVAVAHAPKLPPPSALLSARDPRCDPPGPSCAQPVGRVLYYKHLRPVAVADAAAPAAAGAAASAVPPPPLPTSPPDVARSAAALPDASLFPVLEPLVDQEEALRPDVTVALLNGLPTRSAAHVVAPTPMELPYDAAPHRLMEPSGRNAPAAESPFACPTAAAYVACHMETPEAEAAIPAAVEVAVAETGLEAVATETSALGALAPSQPLTTIASECATTSGAFHGFPFPDGSGSFRTIDTYGTPYGLELATLMCSPDSLLLVSGVNLTTPAAPHHASAPSAAPTTTAAVDPAAMDGGAFGATHGSMRHPGSAAEEHVLESITAAASAGVQDQLPPSSIIGEIIRTYFEALPAPPPAPPPPLPLPSLPPQLPELSFEHQTLTEGKSRRRAEEARISVYDEEAEGAAQLERQTQVEVQVQVQVQEAEEEFRQHSISSEEAAQFEQTAQSFNLLLGGEQPGQMAQLSPSTPHLDAPLAHSDETAPPGPPAHSDEWASRREAGAQAEVEPEGAALQRAEGWWVLGDARREDQESHGEEADHLQPPQVMPPLEPPPPSVKYPRRLGLSQVHAQSQVMPGRVGHSEDVPTQPGEGGQLLRHVQMAVEGEDRLRKDVHVATTAAAPPPPGEGLPPAAVDGTAVTDVAFAVAEGGILAAAAAATADEAAVPTADGVDAMDRAVLADAADAAGECANRDGVNGAANGGVRTIDGVARTAYGTAAYNAATTADGIVVMADVTDAGGAIRTAEVTDAGGAVRTVEVTDAGGAVRTVEVTDAGGAVRTVEGTDAGGAVRTADVTDAGGAARTVEGTDAGGAVRTVEGTDAGGAVRTADVTDAGGAVRTVEGTDAGGAARTVEGTDAGGAVRTADVTDAGGAVRTADVTDAGGAVRTAEVTDAGGAVRTVEGTDAGGAVRTVEVTDAGGAVRTADVTDAGGAARTVEGTDAGGAVRTVEVTDAGGAVRTADVTDAGGAVRTVEGTDAGGAARTVEGTDAGGAVRTADVTDAGGAVRTADVTDAGGAVRTAEVTDAGGAVRTVEGTDAGGAVRTVEGTDAGGAVRTVEGTDAGGAVRTAEVTDAGGAIRTAEVTDAGGAVRAADGTATGGSADGTAAHLNLPAIPDSTRSAAGVVAAPSIKGGFEDGGSAPETAGPAANTPAAVGVAGEFVRAAEAPEDTRRTHGVMNQDIDAAPSGEIAAAEANPAAESLTAANCDREVGLATAAAAAIAGVTAPEVVSMAAAAAVVALRSNLRGSPIKEAGGAQRPHIQSLSREGSDAVLPVMSGSTGSVVLCGNGSTVADVAVDAVPERRKRGTENAAASGAAGKLAPWALSNTHHLHQLPASSVVRGRSAVRNIVPEPSGGEGGGGSTSAETSSSQRAEAVAPLAEVAAAAEVGRSTVAAAAPAAVVTAAAPALEGPCEKDALRQRSSRTTSPAASLAVNNRGNVTVVEAEITYGGDKVGGADGNAGGVVHDVEGSGGGAAATVAAAARIGCSGSSAPSVAAVAVGPVAPPGSEGNPHLAIQSCFSPKTGLPPHFMSSVLRRDPDVDGYGGGRVNPKPHAHGRFSEALAPTGTKAEAKTDPRGVAAGDGAGSLGMDVGAGSMPRPRPTTLATRWAGMSQHVSCLKDLQQQRRQQEAVGEQDLEVFREEQAGSWRRRRVQWRQEDRHDGQVRRASRSPRRGRDGCHSPSPRVRDNGEKNGQRWRSRSP</sequence>
<feature type="region of interest" description="Disordered" evidence="1">
    <location>
        <begin position="3147"/>
        <end position="3205"/>
    </location>
</feature>
<evidence type="ECO:0000256" key="1">
    <source>
        <dbReference type="SAM" id="MobiDB-lite"/>
    </source>
</evidence>
<feature type="compositionally biased region" description="Basic and acidic residues" evidence="1">
    <location>
        <begin position="309"/>
        <end position="333"/>
    </location>
</feature>
<feature type="compositionally biased region" description="Low complexity" evidence="1">
    <location>
        <begin position="1071"/>
        <end position="1093"/>
    </location>
</feature>
<feature type="region of interest" description="Disordered" evidence="1">
    <location>
        <begin position="984"/>
        <end position="1051"/>
    </location>
</feature>
<reference evidence="2 3" key="1">
    <citation type="journal article" date="2023" name="IScience">
        <title>Expanded male sex-determining region conserved during the evolution of homothallism in the green alga Volvox.</title>
        <authorList>
            <person name="Yamamoto K."/>
            <person name="Matsuzaki R."/>
            <person name="Mahakham W."/>
            <person name="Heman W."/>
            <person name="Sekimoto H."/>
            <person name="Kawachi M."/>
            <person name="Minakuchi Y."/>
            <person name="Toyoda A."/>
            <person name="Nozaki H."/>
        </authorList>
    </citation>
    <scope>NUCLEOTIDE SEQUENCE [LARGE SCALE GENOMIC DNA]</scope>
    <source>
        <strain evidence="2 3">NIES-4468</strain>
    </source>
</reference>
<feature type="region of interest" description="Disordered" evidence="1">
    <location>
        <begin position="771"/>
        <end position="829"/>
    </location>
</feature>
<feature type="region of interest" description="Disordered" evidence="1">
    <location>
        <begin position="1435"/>
        <end position="1476"/>
    </location>
</feature>
<feature type="compositionally biased region" description="Basic and acidic residues" evidence="1">
    <location>
        <begin position="497"/>
        <end position="511"/>
    </location>
</feature>
<comment type="caution">
    <text evidence="2">The sequence shown here is derived from an EMBL/GenBank/DDBJ whole genome shotgun (WGS) entry which is preliminary data.</text>
</comment>
<feature type="region of interest" description="Disordered" evidence="1">
    <location>
        <begin position="2134"/>
        <end position="2156"/>
    </location>
</feature>
<dbReference type="PANTHER" id="PTHR13361:SF1">
    <property type="entry name" value="WW DOMAIN-BINDING PROTEIN 11"/>
    <property type="match status" value="1"/>
</dbReference>
<name>A0ABQ5RZ16_9CHLO</name>